<protein>
    <submittedName>
        <fullName evidence="1">Adenosylcobinamide amidohydrolase</fullName>
    </submittedName>
</protein>
<accession>A0A5F2BDK3</accession>
<dbReference type="GO" id="GO:0016787">
    <property type="term" value="F:hydrolase activity"/>
    <property type="evidence" value="ECO:0007669"/>
    <property type="project" value="UniProtKB-KW"/>
</dbReference>
<comment type="caution">
    <text evidence="1">The sequence shown here is derived from an EMBL/GenBank/DDBJ whole genome shotgun (WGS) entry which is preliminary data.</text>
</comment>
<dbReference type="Pfam" id="PF01955">
    <property type="entry name" value="CbiZ"/>
    <property type="match status" value="1"/>
</dbReference>
<dbReference type="Proteomes" id="UP000298429">
    <property type="component" value="Unassembled WGS sequence"/>
</dbReference>
<dbReference type="PANTHER" id="PTHR35336">
    <property type="entry name" value="ADENOSYLCOBINAMIDE AMIDOHYDROLASE"/>
    <property type="match status" value="1"/>
</dbReference>
<dbReference type="PANTHER" id="PTHR35336:SF5">
    <property type="entry name" value="ADENOSYLCOBINAMIDE AMIDOHYDROLASE"/>
    <property type="match status" value="1"/>
</dbReference>
<gene>
    <name evidence="1" type="ORF">EHQ76_08375</name>
</gene>
<dbReference type="OrthoDB" id="369673at2"/>
<organism evidence="1 2">
    <name type="scientific">Leptospira barantonii</name>
    <dbReference type="NCBI Taxonomy" id="2023184"/>
    <lineage>
        <taxon>Bacteria</taxon>
        <taxon>Pseudomonadati</taxon>
        <taxon>Spirochaetota</taxon>
        <taxon>Spirochaetia</taxon>
        <taxon>Leptospirales</taxon>
        <taxon>Leptospiraceae</taxon>
        <taxon>Leptospira</taxon>
    </lineage>
</organism>
<sequence length="232" mass="25570">MIANSYLSQKSLFESPSWLEIAFEEPHNVLSWAVIGSGWKEQVDNVLWHRVRNEDLTPDVDPIDYYRSRLLQRGESKNSVGFLTSAALENYSEIVLEKEGTRIRSVVTAGLGNAVCIGDDPFSFGSYGTINIFVQCSSSLDLSASLEAVSLIAEARTLAVLDSKVQSRVSRNIATGTGTDCIAFASPSRISQIRYTGKHTLTGHLIGKTVYESVYQGILNWKESRTKTGEKP</sequence>
<keyword evidence="1" id="KW-0378">Hydrolase</keyword>
<evidence type="ECO:0000313" key="2">
    <source>
        <dbReference type="Proteomes" id="UP000298429"/>
    </source>
</evidence>
<proteinExistence type="predicted"/>
<name>A0A5F2BDK3_9LEPT</name>
<evidence type="ECO:0000313" key="1">
    <source>
        <dbReference type="EMBL" id="TGM03653.1"/>
    </source>
</evidence>
<dbReference type="EMBL" id="RQGN01000044">
    <property type="protein sequence ID" value="TGM03653.1"/>
    <property type="molecule type" value="Genomic_DNA"/>
</dbReference>
<dbReference type="InterPro" id="IPR052209">
    <property type="entry name" value="CbiZ"/>
</dbReference>
<reference evidence="1 2" key="1">
    <citation type="journal article" date="2019" name="PLoS Negl. Trop. Dis.">
        <title>Revisiting the worldwide diversity of Leptospira species in the environment.</title>
        <authorList>
            <person name="Vincent A.T."/>
            <person name="Schiettekatte O."/>
            <person name="Bourhy P."/>
            <person name="Veyrier F.J."/>
            <person name="Picardeau M."/>
        </authorList>
    </citation>
    <scope>NUCLEOTIDE SEQUENCE [LARGE SCALE GENOMIC DNA]</scope>
    <source>
        <strain evidence="1 2">201702444</strain>
    </source>
</reference>
<dbReference type="AlphaFoldDB" id="A0A5F2BDK3"/>
<dbReference type="RefSeq" id="WP_135670580.1">
    <property type="nucleotide sequence ID" value="NZ_RQGN01000044.1"/>
</dbReference>
<dbReference type="InterPro" id="IPR002808">
    <property type="entry name" value="AdoCbi_amidolase"/>
</dbReference>